<feature type="domain" description="Histidine kinase/HSP90-like ATPase" evidence="2">
    <location>
        <begin position="14"/>
        <end position="120"/>
    </location>
</feature>
<sequence>MSQRSVRIDVPAGLNAPGEARHQVTTSLHAWGFTEPRWLDAVAVVVSELVTNAVQHGGAGSVPITMMTRGSTVLLSVADDSAELPRRRPPDDRGGRGLMLIDALSVRWYVQDDGRGKCVHVELQPYPGEVAS</sequence>
<keyword evidence="4" id="KW-1185">Reference proteome</keyword>
<evidence type="ECO:0000259" key="2">
    <source>
        <dbReference type="Pfam" id="PF13581"/>
    </source>
</evidence>
<dbReference type="InterPro" id="IPR050267">
    <property type="entry name" value="Anti-sigma-factor_SerPK"/>
</dbReference>
<dbReference type="EMBL" id="JADQTO010000012">
    <property type="protein sequence ID" value="MBG0564851.1"/>
    <property type="molecule type" value="Genomic_DNA"/>
</dbReference>
<dbReference type="Pfam" id="PF13581">
    <property type="entry name" value="HATPase_c_2"/>
    <property type="match status" value="1"/>
</dbReference>
<dbReference type="SUPFAM" id="SSF55874">
    <property type="entry name" value="ATPase domain of HSP90 chaperone/DNA topoisomerase II/histidine kinase"/>
    <property type="match status" value="1"/>
</dbReference>
<keyword evidence="1" id="KW-0418">Kinase</keyword>
<keyword evidence="1" id="KW-0808">Transferase</keyword>
<gene>
    <name evidence="3" type="ORF">I4J89_25710</name>
</gene>
<keyword evidence="1" id="KW-0723">Serine/threonine-protein kinase</keyword>
<keyword evidence="3" id="KW-0547">Nucleotide-binding</keyword>
<evidence type="ECO:0000256" key="1">
    <source>
        <dbReference type="ARBA" id="ARBA00022527"/>
    </source>
</evidence>
<accession>A0A931CE32</accession>
<comment type="caution">
    <text evidence="3">The sequence shown here is derived from an EMBL/GenBank/DDBJ whole genome shotgun (WGS) entry which is preliminary data.</text>
</comment>
<dbReference type="RefSeq" id="WP_196416620.1">
    <property type="nucleotide sequence ID" value="NZ_JADQTO010000012.1"/>
</dbReference>
<dbReference type="InterPro" id="IPR003594">
    <property type="entry name" value="HATPase_dom"/>
</dbReference>
<dbReference type="PANTHER" id="PTHR35526">
    <property type="entry name" value="ANTI-SIGMA-F FACTOR RSBW-RELATED"/>
    <property type="match status" value="1"/>
</dbReference>
<dbReference type="GO" id="GO:0004674">
    <property type="term" value="F:protein serine/threonine kinase activity"/>
    <property type="evidence" value="ECO:0007669"/>
    <property type="project" value="UniProtKB-KW"/>
</dbReference>
<evidence type="ECO:0000313" key="3">
    <source>
        <dbReference type="EMBL" id="MBG0564851.1"/>
    </source>
</evidence>
<dbReference type="CDD" id="cd16936">
    <property type="entry name" value="HATPase_RsbW-like"/>
    <property type="match status" value="1"/>
</dbReference>
<organism evidence="3 4">
    <name type="scientific">Actinoplanes aureus</name>
    <dbReference type="NCBI Taxonomy" id="2792083"/>
    <lineage>
        <taxon>Bacteria</taxon>
        <taxon>Bacillati</taxon>
        <taxon>Actinomycetota</taxon>
        <taxon>Actinomycetes</taxon>
        <taxon>Micromonosporales</taxon>
        <taxon>Micromonosporaceae</taxon>
        <taxon>Actinoplanes</taxon>
    </lineage>
</organism>
<dbReference type="Proteomes" id="UP000598146">
    <property type="component" value="Unassembled WGS sequence"/>
</dbReference>
<dbReference type="AlphaFoldDB" id="A0A931CE32"/>
<dbReference type="PANTHER" id="PTHR35526:SF3">
    <property type="entry name" value="ANTI-SIGMA-F FACTOR RSBW"/>
    <property type="match status" value="1"/>
</dbReference>
<proteinExistence type="predicted"/>
<keyword evidence="3" id="KW-0067">ATP-binding</keyword>
<dbReference type="Gene3D" id="3.30.565.10">
    <property type="entry name" value="Histidine kinase-like ATPase, C-terminal domain"/>
    <property type="match status" value="1"/>
</dbReference>
<name>A0A931CE32_9ACTN</name>
<protein>
    <submittedName>
        <fullName evidence="3">ATP-binding protein</fullName>
    </submittedName>
</protein>
<evidence type="ECO:0000313" key="4">
    <source>
        <dbReference type="Proteomes" id="UP000598146"/>
    </source>
</evidence>
<dbReference type="InterPro" id="IPR036890">
    <property type="entry name" value="HATPase_C_sf"/>
</dbReference>
<dbReference type="GO" id="GO:0005524">
    <property type="term" value="F:ATP binding"/>
    <property type="evidence" value="ECO:0007669"/>
    <property type="project" value="UniProtKB-KW"/>
</dbReference>
<reference evidence="3" key="1">
    <citation type="submission" date="2020-11" db="EMBL/GenBank/DDBJ databases">
        <title>Isolation and identification of active actinomycetes.</title>
        <authorList>
            <person name="Sun X."/>
        </authorList>
    </citation>
    <scope>NUCLEOTIDE SEQUENCE</scope>
    <source>
        <strain evidence="3">NEAU-A11</strain>
    </source>
</reference>